<dbReference type="SUPFAM" id="SSF46689">
    <property type="entry name" value="Homeodomain-like"/>
    <property type="match status" value="1"/>
</dbReference>
<name>A0A7U3UYU7_9ACTN</name>
<keyword evidence="1" id="KW-0805">Transcription regulation</keyword>
<reference evidence="6 7" key="3">
    <citation type="journal article" date="2011" name="Nat. Chem. Biol.">
        <title>Reveromycin A biosynthesis uses RevG and RevJ for stereospecific spiroacetal formation.</title>
        <authorList>
            <person name="Takahashi S."/>
            <person name="Toyoda A."/>
            <person name="Sekiyama Y."/>
            <person name="Takagi H."/>
            <person name="Nogawa T."/>
            <person name="Uramoto M."/>
            <person name="Suzuki R."/>
            <person name="Koshino H."/>
            <person name="Kumano T."/>
            <person name="Panthee S."/>
            <person name="Dairi T."/>
            <person name="Ishikawa J."/>
            <person name="Ikeda H."/>
            <person name="Sakaki Y."/>
            <person name="Osada H."/>
        </authorList>
    </citation>
    <scope>NUCLEOTIDE SEQUENCE [LARGE SCALE GENOMIC DNA]</scope>
    <source>
        <strain evidence="6 7">SN-593</strain>
    </source>
</reference>
<dbReference type="SUPFAM" id="SSF48498">
    <property type="entry name" value="Tetracyclin repressor-like, C-terminal domain"/>
    <property type="match status" value="1"/>
</dbReference>
<reference evidence="6 7" key="1">
    <citation type="journal article" date="2010" name="J. Bacteriol.">
        <title>Biochemical characterization of a novel indole prenyltransferase from Streptomyces sp. SN-593.</title>
        <authorList>
            <person name="Takahashi S."/>
            <person name="Takagi H."/>
            <person name="Toyoda A."/>
            <person name="Uramoto M."/>
            <person name="Nogawa T."/>
            <person name="Ueki M."/>
            <person name="Sakaki Y."/>
            <person name="Osada H."/>
        </authorList>
    </citation>
    <scope>NUCLEOTIDE SEQUENCE [LARGE SCALE GENOMIC DNA]</scope>
    <source>
        <strain evidence="6 7">SN-593</strain>
    </source>
</reference>
<dbReference type="PRINTS" id="PR00455">
    <property type="entry name" value="HTHTETR"/>
</dbReference>
<organism evidence="6 7">
    <name type="scientific">Actinacidiphila reveromycinica</name>
    <dbReference type="NCBI Taxonomy" id="659352"/>
    <lineage>
        <taxon>Bacteria</taxon>
        <taxon>Bacillati</taxon>
        <taxon>Actinomycetota</taxon>
        <taxon>Actinomycetes</taxon>
        <taxon>Kitasatosporales</taxon>
        <taxon>Streptomycetaceae</taxon>
        <taxon>Actinacidiphila</taxon>
    </lineage>
</organism>
<dbReference type="PANTHER" id="PTHR30055">
    <property type="entry name" value="HTH-TYPE TRANSCRIPTIONAL REGULATOR RUTR"/>
    <property type="match status" value="1"/>
</dbReference>
<dbReference type="InterPro" id="IPR009057">
    <property type="entry name" value="Homeodomain-like_sf"/>
</dbReference>
<dbReference type="InterPro" id="IPR036271">
    <property type="entry name" value="Tet_transcr_reg_TetR-rel_C_sf"/>
</dbReference>
<dbReference type="Proteomes" id="UP000595703">
    <property type="component" value="Chromosome"/>
</dbReference>
<sequence>MEARGTAFPKRRAAAQHNRDKILDAAREAFADPGPDISMAEIARRAGVGMATLYRNFPGRQELLEALYADEVDQVCAAATIEPGQSPASALVTWLRLLIAFLPHKRLITSELLEHTDRDGVTGHRARAVEAGRPLLAAAQEAGQIRDDVTLEQVFDLIVAIAKVNESPDYLRPLFETALDGLHRTARGEAVRRGASGTGQGS</sequence>
<reference evidence="6 7" key="2">
    <citation type="journal article" date="2011" name="J. Antibiot.">
        <title>Furaquinocins I and J: novel polyketide isoprenoid hybrid compounds from Streptomyces reveromyceticus SN-593.</title>
        <authorList>
            <person name="Panthee S."/>
            <person name="Takahashi S."/>
            <person name="Takagi H."/>
            <person name="Nogawa T."/>
            <person name="Oowada E."/>
            <person name="Uramoto M."/>
            <person name="Osada H."/>
        </authorList>
    </citation>
    <scope>NUCLEOTIDE SEQUENCE [LARGE SCALE GENOMIC DNA]</scope>
    <source>
        <strain evidence="6 7">SN-593</strain>
    </source>
</reference>
<dbReference type="Pfam" id="PF21597">
    <property type="entry name" value="TetR_C_43"/>
    <property type="match status" value="1"/>
</dbReference>
<evidence type="ECO:0000256" key="2">
    <source>
        <dbReference type="ARBA" id="ARBA00023125"/>
    </source>
</evidence>
<dbReference type="AlphaFoldDB" id="A0A7U3UYU7"/>
<reference evidence="6 7" key="4">
    <citation type="journal article" date="2020" name="Sci. Rep.">
        <title>beta-carboline chemical signals induce reveromycin production through a LuxR family regulator in Streptomyces sp. SN-593.</title>
        <authorList>
            <person name="Panthee S."/>
            <person name="Kito N."/>
            <person name="Hayashi T."/>
            <person name="Shimizu T."/>
            <person name="Ishikawa J."/>
            <person name="Hamamoto H."/>
            <person name="Osada H."/>
            <person name="Takahashi S."/>
        </authorList>
    </citation>
    <scope>NUCLEOTIDE SEQUENCE [LARGE SCALE GENOMIC DNA]</scope>
    <source>
        <strain evidence="6 7">SN-593</strain>
    </source>
</reference>
<feature type="domain" description="HTH tetR-type" evidence="5">
    <location>
        <begin position="16"/>
        <end position="75"/>
    </location>
</feature>
<dbReference type="RefSeq" id="WP_202237281.1">
    <property type="nucleotide sequence ID" value="NZ_AP018365.1"/>
</dbReference>
<dbReference type="Gene3D" id="1.10.357.10">
    <property type="entry name" value="Tetracycline Repressor, domain 2"/>
    <property type="match status" value="1"/>
</dbReference>
<accession>A0A7U3UYU7</accession>
<dbReference type="InterPro" id="IPR049445">
    <property type="entry name" value="TetR_SbtR-like_C"/>
</dbReference>
<dbReference type="EMBL" id="AP018365">
    <property type="protein sequence ID" value="BBB01373.1"/>
    <property type="molecule type" value="Genomic_DNA"/>
</dbReference>
<feature type="DNA-binding region" description="H-T-H motif" evidence="4">
    <location>
        <begin position="38"/>
        <end position="57"/>
    </location>
</feature>
<evidence type="ECO:0000313" key="7">
    <source>
        <dbReference type="Proteomes" id="UP000595703"/>
    </source>
</evidence>
<dbReference type="PANTHER" id="PTHR30055:SF234">
    <property type="entry name" value="HTH-TYPE TRANSCRIPTIONAL REGULATOR BETI"/>
    <property type="match status" value="1"/>
</dbReference>
<evidence type="ECO:0000256" key="4">
    <source>
        <dbReference type="PROSITE-ProRule" id="PRU00335"/>
    </source>
</evidence>
<gene>
    <name evidence="6" type="ORF">RVR_8753</name>
</gene>
<keyword evidence="7" id="KW-1185">Reference proteome</keyword>
<dbReference type="InterPro" id="IPR050109">
    <property type="entry name" value="HTH-type_TetR-like_transc_reg"/>
</dbReference>
<evidence type="ECO:0000256" key="3">
    <source>
        <dbReference type="ARBA" id="ARBA00023163"/>
    </source>
</evidence>
<proteinExistence type="predicted"/>
<keyword evidence="3" id="KW-0804">Transcription</keyword>
<evidence type="ECO:0000256" key="1">
    <source>
        <dbReference type="ARBA" id="ARBA00023015"/>
    </source>
</evidence>
<dbReference type="Pfam" id="PF00440">
    <property type="entry name" value="TetR_N"/>
    <property type="match status" value="1"/>
</dbReference>
<dbReference type="PROSITE" id="PS50977">
    <property type="entry name" value="HTH_TETR_2"/>
    <property type="match status" value="1"/>
</dbReference>
<dbReference type="GO" id="GO:0003700">
    <property type="term" value="F:DNA-binding transcription factor activity"/>
    <property type="evidence" value="ECO:0007669"/>
    <property type="project" value="TreeGrafter"/>
</dbReference>
<keyword evidence="2 4" id="KW-0238">DNA-binding</keyword>
<dbReference type="KEGG" id="arev:RVR_8753"/>
<evidence type="ECO:0000313" key="6">
    <source>
        <dbReference type="EMBL" id="BBB01373.1"/>
    </source>
</evidence>
<dbReference type="GO" id="GO:0000976">
    <property type="term" value="F:transcription cis-regulatory region binding"/>
    <property type="evidence" value="ECO:0007669"/>
    <property type="project" value="TreeGrafter"/>
</dbReference>
<dbReference type="InterPro" id="IPR001647">
    <property type="entry name" value="HTH_TetR"/>
</dbReference>
<protein>
    <submittedName>
        <fullName evidence="6">Putative TetR family transcriptional regulator</fullName>
    </submittedName>
</protein>
<evidence type="ECO:0000259" key="5">
    <source>
        <dbReference type="PROSITE" id="PS50977"/>
    </source>
</evidence>